<dbReference type="Pfam" id="PF08546">
    <property type="entry name" value="ApbA_C"/>
    <property type="match status" value="1"/>
</dbReference>
<dbReference type="InterPro" id="IPR013752">
    <property type="entry name" value="KPA_reductase"/>
</dbReference>
<dbReference type="InterPro" id="IPR051402">
    <property type="entry name" value="KPR-Related"/>
</dbReference>
<dbReference type="InterPro" id="IPR008927">
    <property type="entry name" value="6-PGluconate_DH-like_C_sf"/>
</dbReference>
<dbReference type="EMBL" id="NAJL01000019">
    <property type="protein sequence ID" value="TKA28164.1"/>
    <property type="molecule type" value="Genomic_DNA"/>
</dbReference>
<evidence type="ECO:0000256" key="2">
    <source>
        <dbReference type="ARBA" id="ARBA00022857"/>
    </source>
</evidence>
<evidence type="ECO:0000259" key="5">
    <source>
        <dbReference type="Pfam" id="PF08546"/>
    </source>
</evidence>
<comment type="caution">
    <text evidence="6">The sequence shown here is derived from an EMBL/GenBank/DDBJ whole genome shotgun (WGS) entry which is preliminary data.</text>
</comment>
<dbReference type="PANTHER" id="PTHR21708:SF40">
    <property type="entry name" value="REDUCTASE FAMILY PROTEIN, PUTATIVE (AFU_ORTHOLOGUE AFUA_2G14497)-RELATED"/>
    <property type="match status" value="1"/>
</dbReference>
<dbReference type="SUPFAM" id="SSF48179">
    <property type="entry name" value="6-phosphogluconate dehydrogenase C-terminal domain-like"/>
    <property type="match status" value="1"/>
</dbReference>
<organism evidence="6 7">
    <name type="scientific">Salinomyces thailandicus</name>
    <dbReference type="NCBI Taxonomy" id="706561"/>
    <lineage>
        <taxon>Eukaryota</taxon>
        <taxon>Fungi</taxon>
        <taxon>Dikarya</taxon>
        <taxon>Ascomycota</taxon>
        <taxon>Pezizomycotina</taxon>
        <taxon>Dothideomycetes</taxon>
        <taxon>Dothideomycetidae</taxon>
        <taxon>Mycosphaerellales</taxon>
        <taxon>Teratosphaeriaceae</taxon>
        <taxon>Salinomyces</taxon>
    </lineage>
</organism>
<gene>
    <name evidence="6" type="ORF">B0A50_04135</name>
</gene>
<dbReference type="Gene3D" id="3.40.50.720">
    <property type="entry name" value="NAD(P)-binding Rossmann-like Domain"/>
    <property type="match status" value="1"/>
</dbReference>
<dbReference type="Pfam" id="PF02558">
    <property type="entry name" value="ApbA"/>
    <property type="match status" value="1"/>
</dbReference>
<dbReference type="Gene3D" id="1.10.1040.10">
    <property type="entry name" value="N-(1-d-carboxylethyl)-l-norvaline Dehydrogenase, domain 2"/>
    <property type="match status" value="1"/>
</dbReference>
<dbReference type="GO" id="GO:0005737">
    <property type="term" value="C:cytoplasm"/>
    <property type="evidence" value="ECO:0007669"/>
    <property type="project" value="TreeGrafter"/>
</dbReference>
<dbReference type="NCBIfam" id="TIGR00745">
    <property type="entry name" value="apbA_panE"/>
    <property type="match status" value="1"/>
</dbReference>
<evidence type="ECO:0000256" key="1">
    <source>
        <dbReference type="ARBA" id="ARBA00007870"/>
    </source>
</evidence>
<comment type="similarity">
    <text evidence="1">Belongs to the ketopantoate reductase family.</text>
</comment>
<dbReference type="InterPro" id="IPR003710">
    <property type="entry name" value="ApbA"/>
</dbReference>
<dbReference type="PANTHER" id="PTHR21708">
    <property type="entry name" value="PROBABLE 2-DEHYDROPANTOATE 2-REDUCTASE"/>
    <property type="match status" value="1"/>
</dbReference>
<proteinExistence type="inferred from homology"/>
<feature type="domain" description="Ketopantoate reductase N-terminal" evidence="4">
    <location>
        <begin position="30"/>
        <end position="161"/>
    </location>
</feature>
<keyword evidence="7" id="KW-1185">Reference proteome</keyword>
<name>A0A4U0U0F9_9PEZI</name>
<accession>A0A4U0U0F9</accession>
<dbReference type="AlphaFoldDB" id="A0A4U0U0F9"/>
<reference evidence="6 7" key="1">
    <citation type="submission" date="2017-03" db="EMBL/GenBank/DDBJ databases">
        <title>Genomes of endolithic fungi from Antarctica.</title>
        <authorList>
            <person name="Coleine C."/>
            <person name="Masonjones S."/>
            <person name="Stajich J.E."/>
        </authorList>
    </citation>
    <scope>NUCLEOTIDE SEQUENCE [LARGE SCALE GENOMIC DNA]</scope>
    <source>
        <strain evidence="6 7">CCFEE 6315</strain>
    </source>
</reference>
<evidence type="ECO:0000259" key="4">
    <source>
        <dbReference type="Pfam" id="PF02558"/>
    </source>
</evidence>
<dbReference type="OrthoDB" id="3609at2759"/>
<dbReference type="FunFam" id="1.10.1040.10:FF:000017">
    <property type="entry name" value="2-dehydropantoate 2-reductase"/>
    <property type="match status" value="1"/>
</dbReference>
<evidence type="ECO:0000313" key="7">
    <source>
        <dbReference type="Proteomes" id="UP000308549"/>
    </source>
</evidence>
<sequence length="358" mass="38997">MGKSLEVLIFGTGGESEPIFRLIGPLIAKAVGAVTAWRIAQNPAVRVSVVCRSNYEAIKANGIRLRTAFWGPGHFMPARVCRSPREVRDVPFDYIVTANKLTSSPTYSELAGLVNSRTTLVSAQNGIGIEDTLRQAFPSNTLLSAIVYISCAQPKPGIFRQPMAIKPHALGVGLSHSPLGRSEEDISRLREFCSYDEKFAMIEDIVSHRWSKQLWNGAFNTLAAITRCDSHQLLDPSGPYLAMVIGIMHETQRVAAAAGAVMPPDAIERLIELTRRRPPVQPSMLQDVFAGRPLETESLCGNVCRLAERLGINTPIMTSVYRELLALGTGKENQASVTRKPKVESPAAMVQHAAAQVA</sequence>
<dbReference type="Proteomes" id="UP000308549">
    <property type="component" value="Unassembled WGS sequence"/>
</dbReference>
<dbReference type="InterPro" id="IPR013328">
    <property type="entry name" value="6PGD_dom2"/>
</dbReference>
<evidence type="ECO:0000313" key="6">
    <source>
        <dbReference type="EMBL" id="TKA28164.1"/>
    </source>
</evidence>
<keyword evidence="3" id="KW-0560">Oxidoreductase</keyword>
<protein>
    <recommendedName>
        <fullName evidence="8">2-dehydropantoate 2-reductase</fullName>
    </recommendedName>
</protein>
<dbReference type="InterPro" id="IPR013332">
    <property type="entry name" value="KPR_N"/>
</dbReference>
<dbReference type="GO" id="GO:0008677">
    <property type="term" value="F:2-dehydropantoate 2-reductase activity"/>
    <property type="evidence" value="ECO:0007669"/>
    <property type="project" value="InterPro"/>
</dbReference>
<evidence type="ECO:0000256" key="3">
    <source>
        <dbReference type="ARBA" id="ARBA00023002"/>
    </source>
</evidence>
<keyword evidence="2" id="KW-0521">NADP</keyword>
<dbReference type="GO" id="GO:0015940">
    <property type="term" value="P:pantothenate biosynthetic process"/>
    <property type="evidence" value="ECO:0007669"/>
    <property type="project" value="InterPro"/>
</dbReference>
<evidence type="ECO:0008006" key="8">
    <source>
        <dbReference type="Google" id="ProtNLM"/>
    </source>
</evidence>
<feature type="domain" description="Ketopantoate reductase C-terminal" evidence="5">
    <location>
        <begin position="204"/>
        <end position="324"/>
    </location>
</feature>